<evidence type="ECO:0000313" key="2">
    <source>
        <dbReference type="EMBL" id="PNX80875.1"/>
    </source>
</evidence>
<name>A0A2K3LQP5_TRIPR</name>
<dbReference type="PANTHER" id="PTHR42855:SF1">
    <property type="entry name" value="ABC TRANSPORTER DOMAIN-CONTAINING PROTEIN"/>
    <property type="match status" value="1"/>
</dbReference>
<feature type="compositionally biased region" description="Basic and acidic residues" evidence="1">
    <location>
        <begin position="85"/>
        <end position="94"/>
    </location>
</feature>
<dbReference type="Gene3D" id="3.40.50.300">
    <property type="entry name" value="P-loop containing nucleotide triphosphate hydrolases"/>
    <property type="match status" value="1"/>
</dbReference>
<dbReference type="InterPro" id="IPR051309">
    <property type="entry name" value="ABCF_ATPase"/>
</dbReference>
<dbReference type="STRING" id="57577.A0A2K3LQP5"/>
<gene>
    <name evidence="2" type="ORF">L195_g036887</name>
</gene>
<evidence type="ECO:0000313" key="3">
    <source>
        <dbReference type="Proteomes" id="UP000236291"/>
    </source>
</evidence>
<dbReference type="PANTHER" id="PTHR42855">
    <property type="entry name" value="ABC TRANSPORTER ATP-BINDING SUBUNIT"/>
    <property type="match status" value="1"/>
</dbReference>
<reference evidence="2 3" key="2">
    <citation type="journal article" date="2017" name="Front. Plant Sci.">
        <title>Gene Classification and Mining of Molecular Markers Useful in Red Clover (Trifolium pratense) Breeding.</title>
        <authorList>
            <person name="Istvanek J."/>
            <person name="Dluhosova J."/>
            <person name="Dluhos P."/>
            <person name="Patkova L."/>
            <person name="Nedelnik J."/>
            <person name="Repkova J."/>
        </authorList>
    </citation>
    <scope>NUCLEOTIDE SEQUENCE [LARGE SCALE GENOMIC DNA]</scope>
    <source>
        <strain evidence="3">cv. Tatra</strain>
        <tissue evidence="2">Young leaves</tissue>
    </source>
</reference>
<evidence type="ECO:0000256" key="1">
    <source>
        <dbReference type="SAM" id="MobiDB-lite"/>
    </source>
</evidence>
<comment type="caution">
    <text evidence="2">The sequence shown here is derived from an EMBL/GenBank/DDBJ whole genome shotgun (WGS) entry which is preliminary data.</text>
</comment>
<accession>A0A2K3LQP5</accession>
<dbReference type="EMBL" id="ASHM01038797">
    <property type="protein sequence ID" value="PNX80875.1"/>
    <property type="molecule type" value="Genomic_DNA"/>
</dbReference>
<feature type="compositionally biased region" description="Basic residues" evidence="1">
    <location>
        <begin position="123"/>
        <end position="135"/>
    </location>
</feature>
<dbReference type="Proteomes" id="UP000236291">
    <property type="component" value="Unassembled WGS sequence"/>
</dbReference>
<feature type="region of interest" description="Disordered" evidence="1">
    <location>
        <begin position="85"/>
        <end position="135"/>
    </location>
</feature>
<reference evidence="2 3" key="1">
    <citation type="journal article" date="2014" name="Am. J. Bot.">
        <title>Genome assembly and annotation for red clover (Trifolium pratense; Fabaceae).</title>
        <authorList>
            <person name="Istvanek J."/>
            <person name="Jaros M."/>
            <person name="Krenek A."/>
            <person name="Repkova J."/>
        </authorList>
    </citation>
    <scope>NUCLEOTIDE SEQUENCE [LARGE SCALE GENOMIC DNA]</scope>
    <source>
        <strain evidence="3">cv. Tatra</strain>
        <tissue evidence="2">Young leaves</tissue>
    </source>
</reference>
<organism evidence="2 3">
    <name type="scientific">Trifolium pratense</name>
    <name type="common">Red clover</name>
    <dbReference type="NCBI Taxonomy" id="57577"/>
    <lineage>
        <taxon>Eukaryota</taxon>
        <taxon>Viridiplantae</taxon>
        <taxon>Streptophyta</taxon>
        <taxon>Embryophyta</taxon>
        <taxon>Tracheophyta</taxon>
        <taxon>Spermatophyta</taxon>
        <taxon>Magnoliopsida</taxon>
        <taxon>eudicotyledons</taxon>
        <taxon>Gunneridae</taxon>
        <taxon>Pentapetalae</taxon>
        <taxon>rosids</taxon>
        <taxon>fabids</taxon>
        <taxon>Fabales</taxon>
        <taxon>Fabaceae</taxon>
        <taxon>Papilionoideae</taxon>
        <taxon>50 kb inversion clade</taxon>
        <taxon>NPAAA clade</taxon>
        <taxon>Hologalegina</taxon>
        <taxon>IRL clade</taxon>
        <taxon>Trifolieae</taxon>
        <taxon>Trifolium</taxon>
    </lineage>
</organism>
<sequence length="135" mass="15710">MVKPSTLLVLDEPTNHLDIPSKEMLEEAISEYEGTVITVSHDRYFIKQIVNRVIEVKDCDLQDYAGDYNYYLEKNLDAREKELERQAELEDKAPKLKAKSKMSKAEKEARKKQKMQAFQAGKQKSKSAKNSKRWN</sequence>
<protein>
    <submittedName>
        <fullName evidence="2">ABC transporter F family member 5-like protein</fullName>
    </submittedName>
</protein>
<proteinExistence type="predicted"/>
<dbReference type="ExpressionAtlas" id="A0A2K3LQP5">
    <property type="expression patterns" value="baseline"/>
</dbReference>
<dbReference type="SUPFAM" id="SSF52540">
    <property type="entry name" value="P-loop containing nucleoside triphosphate hydrolases"/>
    <property type="match status" value="1"/>
</dbReference>
<dbReference type="InterPro" id="IPR027417">
    <property type="entry name" value="P-loop_NTPase"/>
</dbReference>
<dbReference type="AlphaFoldDB" id="A0A2K3LQP5"/>